<dbReference type="InterPro" id="IPR009061">
    <property type="entry name" value="DNA-bd_dom_put_sf"/>
</dbReference>
<dbReference type="Proteomes" id="UP001501676">
    <property type="component" value="Unassembled WGS sequence"/>
</dbReference>
<evidence type="ECO:0000256" key="2">
    <source>
        <dbReference type="SAM" id="MobiDB-lite"/>
    </source>
</evidence>
<name>A0ABP6T7N6_9ACTN</name>
<evidence type="ECO:0000313" key="5">
    <source>
        <dbReference type="Proteomes" id="UP001501676"/>
    </source>
</evidence>
<dbReference type="SUPFAM" id="SSF46955">
    <property type="entry name" value="Putative DNA-binding domain"/>
    <property type="match status" value="1"/>
</dbReference>
<evidence type="ECO:0000259" key="3">
    <source>
        <dbReference type="PROSITE" id="PS50937"/>
    </source>
</evidence>
<protein>
    <submittedName>
        <fullName evidence="4">MerR family transcriptional regulator</fullName>
    </submittedName>
</protein>
<dbReference type="EMBL" id="BAAAYN010000044">
    <property type="protein sequence ID" value="GAA3394341.1"/>
    <property type="molecule type" value="Genomic_DNA"/>
</dbReference>
<feature type="compositionally biased region" description="Pro residues" evidence="2">
    <location>
        <begin position="351"/>
        <end position="360"/>
    </location>
</feature>
<evidence type="ECO:0000256" key="1">
    <source>
        <dbReference type="ARBA" id="ARBA00023125"/>
    </source>
</evidence>
<feature type="region of interest" description="Disordered" evidence="2">
    <location>
        <begin position="318"/>
        <end position="360"/>
    </location>
</feature>
<dbReference type="Pfam" id="PF13411">
    <property type="entry name" value="MerR_1"/>
    <property type="match status" value="1"/>
</dbReference>
<dbReference type="SMART" id="SM00422">
    <property type="entry name" value="HTH_MERR"/>
    <property type="match status" value="1"/>
</dbReference>
<evidence type="ECO:0000313" key="4">
    <source>
        <dbReference type="EMBL" id="GAA3394341.1"/>
    </source>
</evidence>
<proteinExistence type="predicted"/>
<keyword evidence="1" id="KW-0238">DNA-binding</keyword>
<dbReference type="RefSeq" id="WP_345731914.1">
    <property type="nucleotide sequence ID" value="NZ_BAAAYN010000044.1"/>
</dbReference>
<dbReference type="PROSITE" id="PS50937">
    <property type="entry name" value="HTH_MERR_2"/>
    <property type="match status" value="1"/>
</dbReference>
<sequence length="360" mass="39011">MDAPYSIGDLARRTGLSVRTIRFYADAGVVPPTDRSAAGYRRYDADAVARLELVRTLRELGLDLSTIRRVVDRRLSLAEVAAAHAEALDVQIRTLHAQRSVLSLIAARSADPTEVPLMHRLARLSAAERERLVTTFVDETFGDLDANPDFVAMMRAALPELPDDPSPEQLDDWVALAELIQDPRFRASARRAAEYQAAQRADGDRTGLHGALTEEVRTLVEEALAAGVEPDSPAAGPIVDQLVARYAAEFGAADDPAYRASLVTRVEVGGDPYAERYFQLLARLNGWPEFPSLQPVVRWLPAALLALPTSARDSSFLLSSDLPTSEQPVGPWATMRGDRSEWAGGRGSGSGPPPLGSRGP</sequence>
<dbReference type="PANTHER" id="PTHR30204">
    <property type="entry name" value="REDOX-CYCLING DRUG-SENSING TRANSCRIPTIONAL ACTIVATOR SOXR"/>
    <property type="match status" value="1"/>
</dbReference>
<comment type="caution">
    <text evidence="4">The sequence shown here is derived from an EMBL/GenBank/DDBJ whole genome shotgun (WGS) entry which is preliminary data.</text>
</comment>
<keyword evidence="5" id="KW-1185">Reference proteome</keyword>
<dbReference type="CDD" id="cd00592">
    <property type="entry name" value="HTH_MerR-like"/>
    <property type="match status" value="1"/>
</dbReference>
<feature type="domain" description="HTH merR-type" evidence="3">
    <location>
        <begin position="1"/>
        <end position="73"/>
    </location>
</feature>
<organism evidence="4 5">
    <name type="scientific">Cryptosporangium minutisporangium</name>
    <dbReference type="NCBI Taxonomy" id="113569"/>
    <lineage>
        <taxon>Bacteria</taxon>
        <taxon>Bacillati</taxon>
        <taxon>Actinomycetota</taxon>
        <taxon>Actinomycetes</taxon>
        <taxon>Cryptosporangiales</taxon>
        <taxon>Cryptosporangiaceae</taxon>
        <taxon>Cryptosporangium</taxon>
    </lineage>
</organism>
<feature type="compositionally biased region" description="Polar residues" evidence="2">
    <location>
        <begin position="318"/>
        <end position="327"/>
    </location>
</feature>
<dbReference type="PANTHER" id="PTHR30204:SF93">
    <property type="entry name" value="HTH MERR-TYPE DOMAIN-CONTAINING PROTEIN"/>
    <property type="match status" value="1"/>
</dbReference>
<accession>A0ABP6T7N6</accession>
<gene>
    <name evidence="4" type="ORF">GCM10020369_63380</name>
</gene>
<dbReference type="Gene3D" id="1.10.1660.10">
    <property type="match status" value="1"/>
</dbReference>
<dbReference type="InterPro" id="IPR047057">
    <property type="entry name" value="MerR_fam"/>
</dbReference>
<dbReference type="PRINTS" id="PR00040">
    <property type="entry name" value="HTHMERR"/>
</dbReference>
<dbReference type="InterPro" id="IPR000551">
    <property type="entry name" value="MerR-type_HTH_dom"/>
</dbReference>
<reference evidence="5" key="1">
    <citation type="journal article" date="2019" name="Int. J. Syst. Evol. Microbiol.">
        <title>The Global Catalogue of Microorganisms (GCM) 10K type strain sequencing project: providing services to taxonomists for standard genome sequencing and annotation.</title>
        <authorList>
            <consortium name="The Broad Institute Genomics Platform"/>
            <consortium name="The Broad Institute Genome Sequencing Center for Infectious Disease"/>
            <person name="Wu L."/>
            <person name="Ma J."/>
        </authorList>
    </citation>
    <scope>NUCLEOTIDE SEQUENCE [LARGE SCALE GENOMIC DNA]</scope>
    <source>
        <strain evidence="5">JCM 9458</strain>
    </source>
</reference>